<evidence type="ECO:0000313" key="2">
    <source>
        <dbReference type="Proteomes" id="UP000052237"/>
    </source>
</evidence>
<protein>
    <submittedName>
        <fullName evidence="1">Uncharacterized protein</fullName>
    </submittedName>
</protein>
<keyword evidence="2" id="KW-1185">Reference proteome</keyword>
<accession>A0A0S4SV82</accession>
<proteinExistence type="predicted"/>
<sequence length="29" mass="3367">MITIILALGVLALSYYWFPIEDKQDKPNN</sequence>
<dbReference type="EMBL" id="FAVB01000007">
    <property type="protein sequence ID" value="CUU89673.1"/>
    <property type="molecule type" value="Genomic_DNA"/>
</dbReference>
<name>A0A0S4SV82_CAMHY</name>
<dbReference type="AlphaFoldDB" id="A0A0S4SV82"/>
<evidence type="ECO:0000313" key="1">
    <source>
        <dbReference type="EMBL" id="CUU89673.1"/>
    </source>
</evidence>
<reference evidence="1 2" key="1">
    <citation type="submission" date="2015-11" db="EMBL/GenBank/DDBJ databases">
        <authorList>
            <consortium name="Pathogen Informatics"/>
        </authorList>
    </citation>
    <scope>NUCLEOTIDE SEQUENCE [LARGE SCALE GENOMIC DNA]</scope>
    <source>
        <strain evidence="1 2">006A-0059</strain>
    </source>
</reference>
<comment type="caution">
    <text evidence="1">The sequence shown here is derived from an EMBL/GenBank/DDBJ whole genome shotgun (WGS) entry which is preliminary data.</text>
</comment>
<gene>
    <name evidence="1" type="ORF">ERS686654_02012</name>
</gene>
<dbReference type="Proteomes" id="UP000052237">
    <property type="component" value="Unassembled WGS sequence"/>
</dbReference>
<organism evidence="1 2">
    <name type="scientific">Campylobacter hyointestinalis subsp. hyointestinalis</name>
    <dbReference type="NCBI Taxonomy" id="91352"/>
    <lineage>
        <taxon>Bacteria</taxon>
        <taxon>Pseudomonadati</taxon>
        <taxon>Campylobacterota</taxon>
        <taxon>Epsilonproteobacteria</taxon>
        <taxon>Campylobacterales</taxon>
        <taxon>Campylobacteraceae</taxon>
        <taxon>Campylobacter</taxon>
    </lineage>
</organism>